<keyword evidence="1" id="KW-0472">Membrane</keyword>
<evidence type="ECO:0000256" key="1">
    <source>
        <dbReference type="SAM" id="Phobius"/>
    </source>
</evidence>
<name>A0A9Q0QPH3_9MAGN</name>
<dbReference type="Pfam" id="PF08268">
    <property type="entry name" value="FBA_3"/>
    <property type="match status" value="1"/>
</dbReference>
<dbReference type="InterPro" id="IPR017451">
    <property type="entry name" value="F-box-assoc_interact_dom"/>
</dbReference>
<dbReference type="PANTHER" id="PTHR31672:SF13">
    <property type="entry name" value="F-BOX PROTEIN CPR30-LIKE"/>
    <property type="match status" value="1"/>
</dbReference>
<feature type="transmembrane region" description="Helical" evidence="1">
    <location>
        <begin position="319"/>
        <end position="340"/>
    </location>
</feature>
<evidence type="ECO:0000313" key="3">
    <source>
        <dbReference type="EMBL" id="KAJ4967080.1"/>
    </source>
</evidence>
<dbReference type="InterPro" id="IPR001810">
    <property type="entry name" value="F-box_dom"/>
</dbReference>
<dbReference type="EMBL" id="JAMYWD010000007">
    <property type="protein sequence ID" value="KAJ4967080.1"/>
    <property type="molecule type" value="Genomic_DNA"/>
</dbReference>
<keyword evidence="1" id="KW-1133">Transmembrane helix</keyword>
<dbReference type="Proteomes" id="UP001141806">
    <property type="component" value="Unassembled WGS sequence"/>
</dbReference>
<gene>
    <name evidence="3" type="ORF">NE237_018929</name>
</gene>
<proteinExistence type="predicted"/>
<dbReference type="InterPro" id="IPR050796">
    <property type="entry name" value="SCF_F-box_component"/>
</dbReference>
<dbReference type="CDD" id="cd22157">
    <property type="entry name" value="F-box_AtFBW1-like"/>
    <property type="match status" value="1"/>
</dbReference>
<dbReference type="SUPFAM" id="SSF81383">
    <property type="entry name" value="F-box domain"/>
    <property type="match status" value="1"/>
</dbReference>
<feature type="domain" description="F-box" evidence="2">
    <location>
        <begin position="11"/>
        <end position="56"/>
    </location>
</feature>
<dbReference type="InterPro" id="IPR036047">
    <property type="entry name" value="F-box-like_dom_sf"/>
</dbReference>
<dbReference type="SMART" id="SM00256">
    <property type="entry name" value="FBOX"/>
    <property type="match status" value="1"/>
</dbReference>
<accession>A0A9Q0QPH3</accession>
<sequence>MANQKSCQIRRGIASDLPQELVREVLLRLPVKPLLRFKCVCKDWFTIISDPLFAKAQLQQVKPISGFICKSSKSGILSYFNLQKGEGEEIDFNVQELLWENVILQDSCNGLLLLQEHRYSQQFFVYNPIIKWHLKLPQFLTDYKIQNLWSSLVYDNSNHKYKVVITFKKLRKRVIDPVSYKCGVFTLGDKEGGGGGDGNDYGFWRVLDMTAAYMLVYCKPLSVNGALHWMTYIGTEVGGYILSMDIASEEFRVIRSPVHPILWPFGLLEMKGSLGLSYPVSYDQVDLWVLSDPVKQAWNKQISINYRILISESRLDRYFVFYPLVVMENPSPVIIFYYILKKELIFYNLDTGEFKVEHKRIGGSSMATVHVNSLIRG</sequence>
<protein>
    <recommendedName>
        <fullName evidence="2">F-box domain-containing protein</fullName>
    </recommendedName>
</protein>
<comment type="caution">
    <text evidence="3">The sequence shown here is derived from an EMBL/GenBank/DDBJ whole genome shotgun (WGS) entry which is preliminary data.</text>
</comment>
<dbReference type="InterPro" id="IPR013187">
    <property type="entry name" value="F-box-assoc_dom_typ3"/>
</dbReference>
<dbReference type="Gene3D" id="1.20.1280.50">
    <property type="match status" value="1"/>
</dbReference>
<evidence type="ECO:0000259" key="2">
    <source>
        <dbReference type="PROSITE" id="PS50181"/>
    </source>
</evidence>
<dbReference type="PANTHER" id="PTHR31672">
    <property type="entry name" value="BNACNNG10540D PROTEIN"/>
    <property type="match status" value="1"/>
</dbReference>
<dbReference type="OrthoDB" id="1112282at2759"/>
<dbReference type="AlphaFoldDB" id="A0A9Q0QPH3"/>
<organism evidence="3 4">
    <name type="scientific">Protea cynaroides</name>
    <dbReference type="NCBI Taxonomy" id="273540"/>
    <lineage>
        <taxon>Eukaryota</taxon>
        <taxon>Viridiplantae</taxon>
        <taxon>Streptophyta</taxon>
        <taxon>Embryophyta</taxon>
        <taxon>Tracheophyta</taxon>
        <taxon>Spermatophyta</taxon>
        <taxon>Magnoliopsida</taxon>
        <taxon>Proteales</taxon>
        <taxon>Proteaceae</taxon>
        <taxon>Protea</taxon>
    </lineage>
</organism>
<dbReference type="NCBIfam" id="TIGR01640">
    <property type="entry name" value="F_box_assoc_1"/>
    <property type="match status" value="1"/>
</dbReference>
<keyword evidence="4" id="KW-1185">Reference proteome</keyword>
<reference evidence="3" key="1">
    <citation type="journal article" date="2023" name="Plant J.">
        <title>The genome of the king protea, Protea cynaroides.</title>
        <authorList>
            <person name="Chang J."/>
            <person name="Duong T.A."/>
            <person name="Schoeman C."/>
            <person name="Ma X."/>
            <person name="Roodt D."/>
            <person name="Barker N."/>
            <person name="Li Z."/>
            <person name="Van de Peer Y."/>
            <person name="Mizrachi E."/>
        </authorList>
    </citation>
    <scope>NUCLEOTIDE SEQUENCE</scope>
    <source>
        <tissue evidence="3">Young leaves</tissue>
    </source>
</reference>
<dbReference type="Pfam" id="PF00646">
    <property type="entry name" value="F-box"/>
    <property type="match status" value="1"/>
</dbReference>
<keyword evidence="1" id="KW-0812">Transmembrane</keyword>
<dbReference type="PROSITE" id="PS50181">
    <property type="entry name" value="FBOX"/>
    <property type="match status" value="1"/>
</dbReference>
<evidence type="ECO:0000313" key="4">
    <source>
        <dbReference type="Proteomes" id="UP001141806"/>
    </source>
</evidence>